<dbReference type="OrthoDB" id="8689082at2"/>
<sequence length="116" mass="12871">MKSTWILLALLLANSVPAFAETLSLQRQQELLYMLRHDCGSCHGMLLHGGLGPALLPENLQGKAPDGLGATIFYGRPGTAMPPWRALLTWTEINWLVSQLRQGRLNQRQLAINPKN</sequence>
<evidence type="ECO:0000259" key="5">
    <source>
        <dbReference type="Pfam" id="PF13442"/>
    </source>
</evidence>
<evidence type="ECO:0000256" key="3">
    <source>
        <dbReference type="ARBA" id="ARBA00023004"/>
    </source>
</evidence>
<dbReference type="InterPro" id="IPR036909">
    <property type="entry name" value="Cyt_c-like_dom_sf"/>
</dbReference>
<name>A0A1H6FFN8_9GAMM</name>
<dbReference type="SUPFAM" id="SSF46626">
    <property type="entry name" value="Cytochrome c"/>
    <property type="match status" value="1"/>
</dbReference>
<reference evidence="6 7" key="1">
    <citation type="submission" date="2016-10" db="EMBL/GenBank/DDBJ databases">
        <authorList>
            <person name="de Groot N.N."/>
        </authorList>
    </citation>
    <scope>NUCLEOTIDE SEQUENCE [LARGE SCALE GENOMIC DNA]</scope>
    <source>
        <strain evidence="6">MBHS1</strain>
    </source>
</reference>
<dbReference type="GO" id="GO:0009055">
    <property type="term" value="F:electron transfer activity"/>
    <property type="evidence" value="ECO:0007669"/>
    <property type="project" value="InterPro"/>
</dbReference>
<keyword evidence="3" id="KW-0408">Iron</keyword>
<proteinExistence type="predicted"/>
<gene>
    <name evidence="6" type="ORF">MBHS_03873</name>
</gene>
<dbReference type="RefSeq" id="WP_103921572.1">
    <property type="nucleotide sequence ID" value="NZ_FMSV02000542.1"/>
</dbReference>
<keyword evidence="1" id="KW-0349">Heme</keyword>
<dbReference type="InterPro" id="IPR009056">
    <property type="entry name" value="Cyt_c-like_dom"/>
</dbReference>
<dbReference type="Proteomes" id="UP000236724">
    <property type="component" value="Unassembled WGS sequence"/>
</dbReference>
<accession>A0A1H6FFN8</accession>
<evidence type="ECO:0000256" key="4">
    <source>
        <dbReference type="SAM" id="SignalP"/>
    </source>
</evidence>
<dbReference type="EMBL" id="FMSV02000542">
    <property type="protein sequence ID" value="SEH07986.1"/>
    <property type="molecule type" value="Genomic_DNA"/>
</dbReference>
<evidence type="ECO:0000256" key="1">
    <source>
        <dbReference type="ARBA" id="ARBA00022617"/>
    </source>
</evidence>
<feature type="chain" id="PRO_5014880210" description="Cytochrome c domain-containing protein" evidence="4">
    <location>
        <begin position="21"/>
        <end position="116"/>
    </location>
</feature>
<evidence type="ECO:0000313" key="7">
    <source>
        <dbReference type="Proteomes" id="UP000236724"/>
    </source>
</evidence>
<dbReference type="AlphaFoldDB" id="A0A1H6FFN8"/>
<dbReference type="Gene3D" id="1.10.760.10">
    <property type="entry name" value="Cytochrome c-like domain"/>
    <property type="match status" value="1"/>
</dbReference>
<keyword evidence="2" id="KW-0479">Metal-binding</keyword>
<evidence type="ECO:0000256" key="2">
    <source>
        <dbReference type="ARBA" id="ARBA00022723"/>
    </source>
</evidence>
<dbReference type="GO" id="GO:0046872">
    <property type="term" value="F:metal ion binding"/>
    <property type="evidence" value="ECO:0007669"/>
    <property type="project" value="UniProtKB-KW"/>
</dbReference>
<dbReference type="GO" id="GO:0020037">
    <property type="term" value="F:heme binding"/>
    <property type="evidence" value="ECO:0007669"/>
    <property type="project" value="InterPro"/>
</dbReference>
<organism evidence="6 7">
    <name type="scientific">Candidatus Venteria ishoeyi</name>
    <dbReference type="NCBI Taxonomy" id="1899563"/>
    <lineage>
        <taxon>Bacteria</taxon>
        <taxon>Pseudomonadati</taxon>
        <taxon>Pseudomonadota</taxon>
        <taxon>Gammaproteobacteria</taxon>
        <taxon>Thiotrichales</taxon>
        <taxon>Thiotrichaceae</taxon>
        <taxon>Venteria</taxon>
    </lineage>
</organism>
<protein>
    <recommendedName>
        <fullName evidence="5">Cytochrome c domain-containing protein</fullName>
    </recommendedName>
</protein>
<feature type="domain" description="Cytochrome c" evidence="5">
    <location>
        <begin position="36"/>
        <end position="97"/>
    </location>
</feature>
<keyword evidence="4" id="KW-0732">Signal</keyword>
<feature type="signal peptide" evidence="4">
    <location>
        <begin position="1"/>
        <end position="20"/>
    </location>
</feature>
<keyword evidence="7" id="KW-1185">Reference proteome</keyword>
<dbReference type="Pfam" id="PF13442">
    <property type="entry name" value="Cytochrome_CBB3"/>
    <property type="match status" value="1"/>
</dbReference>
<evidence type="ECO:0000313" key="6">
    <source>
        <dbReference type="EMBL" id="SEH07986.1"/>
    </source>
</evidence>